<proteinExistence type="predicted"/>
<evidence type="ECO:0000313" key="4">
    <source>
        <dbReference type="Proteomes" id="UP000331127"/>
    </source>
</evidence>
<organism evidence="3 4">
    <name type="scientific">Acrocarpospora macrocephala</name>
    <dbReference type="NCBI Taxonomy" id="150177"/>
    <lineage>
        <taxon>Bacteria</taxon>
        <taxon>Bacillati</taxon>
        <taxon>Actinomycetota</taxon>
        <taxon>Actinomycetes</taxon>
        <taxon>Streptosporangiales</taxon>
        <taxon>Streptosporangiaceae</taxon>
        <taxon>Acrocarpospora</taxon>
    </lineage>
</organism>
<feature type="transmembrane region" description="Helical" evidence="2">
    <location>
        <begin position="90"/>
        <end position="114"/>
    </location>
</feature>
<dbReference type="AlphaFoldDB" id="A0A5M3WJH0"/>
<dbReference type="EMBL" id="BLAE01000014">
    <property type="protein sequence ID" value="GES09327.1"/>
    <property type="molecule type" value="Genomic_DNA"/>
</dbReference>
<keyword evidence="2" id="KW-0812">Transmembrane</keyword>
<feature type="compositionally biased region" description="Low complexity" evidence="1">
    <location>
        <begin position="370"/>
        <end position="415"/>
    </location>
</feature>
<evidence type="ECO:0000313" key="3">
    <source>
        <dbReference type="EMBL" id="GES09327.1"/>
    </source>
</evidence>
<feature type="transmembrane region" description="Helical" evidence="2">
    <location>
        <begin position="134"/>
        <end position="153"/>
    </location>
</feature>
<reference evidence="3 4" key="1">
    <citation type="submission" date="2019-10" db="EMBL/GenBank/DDBJ databases">
        <title>Whole genome shotgun sequence of Acrocarpospora macrocephala NBRC 16266.</title>
        <authorList>
            <person name="Ichikawa N."/>
            <person name="Kimura A."/>
            <person name="Kitahashi Y."/>
            <person name="Komaki H."/>
            <person name="Oguchi A."/>
        </authorList>
    </citation>
    <scope>NUCLEOTIDE SEQUENCE [LARGE SCALE GENOMIC DNA]</scope>
    <source>
        <strain evidence="3 4">NBRC 16266</strain>
    </source>
</reference>
<evidence type="ECO:0000256" key="1">
    <source>
        <dbReference type="SAM" id="MobiDB-lite"/>
    </source>
</evidence>
<feature type="compositionally biased region" description="Pro residues" evidence="1">
    <location>
        <begin position="183"/>
        <end position="193"/>
    </location>
</feature>
<feature type="region of interest" description="Disordered" evidence="1">
    <location>
        <begin position="247"/>
        <end position="302"/>
    </location>
</feature>
<evidence type="ECO:0000256" key="2">
    <source>
        <dbReference type="SAM" id="Phobius"/>
    </source>
</evidence>
<sequence>MHAVGYQGVTVIKVEPARLREPAAWIMLAVVCSGVLFGLLTFVTGGSGEPFGLVSGTVLQTLSSATRAALAVGAVVLTTRFGAPTPRSRLIGLIAAGSLAIAVAFGLLGAVLMLFGELSFGSKILVLLTALPEIALMAVAAVYVLSTLAPAVAKPARVQGRNEEPFFGGYQNDGFQGYGSYPSPEPNGAPVPAGPVQDPSVPSALSAAPHQQHPAQPGLVYDDPADRTQDAYAAPVYDQGYASRHEVVQPSGNGFGEPYRPPVNAAPQQAPQQAPPQGPVFDQHGYAGDSPSFPPVTYNEPTYSETTYNAPVYNEPVYQEPVYNEPVYQNPAAYPANQSNYGGSPFSGYSGPQFAQQAYEPSYEGDLREQQLAQAYQQAQSYQQAPTAPQQPQPVQQQPVQQALPQAVQQPAQPVYNSPLGHPQTREPYQQDRFQGDPLNGPEQTIRYGGDPLSSPDLSRYQGDPLSSPDLGRYLGDPLSGPERARYQGDPLNDPLPGNELLDPTAIYKPERQQAKPEEGVSREQAAQGADGNPHWYGSDRRDH</sequence>
<feature type="region of interest" description="Disordered" evidence="1">
    <location>
        <begin position="177"/>
        <end position="225"/>
    </location>
</feature>
<protein>
    <submittedName>
        <fullName evidence="3">Uncharacterized protein</fullName>
    </submittedName>
</protein>
<name>A0A5M3WJH0_9ACTN</name>
<gene>
    <name evidence="3" type="ORF">Amac_029230</name>
</gene>
<feature type="region of interest" description="Disordered" evidence="1">
    <location>
        <begin position="359"/>
        <end position="544"/>
    </location>
</feature>
<keyword evidence="2" id="KW-0472">Membrane</keyword>
<keyword evidence="2" id="KW-1133">Transmembrane helix</keyword>
<feature type="compositionally biased region" description="Basic and acidic residues" evidence="1">
    <location>
        <begin position="509"/>
        <end position="522"/>
    </location>
</feature>
<accession>A0A5M3WJH0</accession>
<comment type="caution">
    <text evidence="3">The sequence shown here is derived from an EMBL/GenBank/DDBJ whole genome shotgun (WGS) entry which is preliminary data.</text>
</comment>
<dbReference type="Proteomes" id="UP000331127">
    <property type="component" value="Unassembled WGS sequence"/>
</dbReference>
<feature type="transmembrane region" description="Helical" evidence="2">
    <location>
        <begin position="23"/>
        <end position="44"/>
    </location>
</feature>
<keyword evidence="4" id="KW-1185">Reference proteome</keyword>